<dbReference type="Gene3D" id="3.40.50.2300">
    <property type="match status" value="1"/>
</dbReference>
<dbReference type="PROSITE" id="PS50110">
    <property type="entry name" value="RESPONSE_REGULATORY"/>
    <property type="match status" value="1"/>
</dbReference>
<dbReference type="InterPro" id="IPR011006">
    <property type="entry name" value="CheY-like_superfamily"/>
</dbReference>
<keyword evidence="4 7" id="KW-0238">DNA-binding</keyword>
<dbReference type="InterPro" id="IPR001789">
    <property type="entry name" value="Sig_transdc_resp-reg_receiver"/>
</dbReference>
<keyword evidence="5" id="KW-0804">Transcription</keyword>
<evidence type="ECO:0000256" key="6">
    <source>
        <dbReference type="PROSITE-ProRule" id="PRU00169"/>
    </source>
</evidence>
<protein>
    <submittedName>
        <fullName evidence="10">DNA-binding response regulator</fullName>
    </submittedName>
</protein>
<keyword evidence="2" id="KW-0902">Two-component regulatory system</keyword>
<dbReference type="InterPro" id="IPR039420">
    <property type="entry name" value="WalR-like"/>
</dbReference>
<sequence>MTRVLLIEDDPAVRKGVHLALRRRGHEVETAASGETGLLALDRFRPELVLLDLMLPGMSGLEVCRRIRETQQIPIIILSARGDDIDMVVGLEAGADDYVVKPAGGEVLQARMRAVLRRVAGEGRGDGTRQADAVAAAAPPRSSATTYGALTIDRAALLVSKNGHALVLAPSELKLLLFLSDAPGQVFSRQQLLEQVWEHSFYGDVRLVDACVMRLRAKIEDDSRAPTYVQTVRGFGYRFGPL</sequence>
<dbReference type="InterPro" id="IPR001867">
    <property type="entry name" value="OmpR/PhoB-type_DNA-bd"/>
</dbReference>
<dbReference type="SUPFAM" id="SSF46894">
    <property type="entry name" value="C-terminal effector domain of the bipartite response regulators"/>
    <property type="match status" value="1"/>
</dbReference>
<evidence type="ECO:0000256" key="1">
    <source>
        <dbReference type="ARBA" id="ARBA00022553"/>
    </source>
</evidence>
<evidence type="ECO:0000259" key="9">
    <source>
        <dbReference type="PROSITE" id="PS51755"/>
    </source>
</evidence>
<feature type="domain" description="Response regulatory" evidence="8">
    <location>
        <begin position="3"/>
        <end position="116"/>
    </location>
</feature>
<evidence type="ECO:0000256" key="2">
    <source>
        <dbReference type="ARBA" id="ARBA00023012"/>
    </source>
</evidence>
<dbReference type="Pfam" id="PF00072">
    <property type="entry name" value="Response_reg"/>
    <property type="match status" value="1"/>
</dbReference>
<evidence type="ECO:0000256" key="7">
    <source>
        <dbReference type="PROSITE-ProRule" id="PRU01091"/>
    </source>
</evidence>
<feature type="DNA-binding region" description="OmpR/PhoB-type" evidence="7">
    <location>
        <begin position="142"/>
        <end position="241"/>
    </location>
</feature>
<dbReference type="PANTHER" id="PTHR48111:SF21">
    <property type="entry name" value="DNA-BINDING DUAL MASTER TRANSCRIPTIONAL REGULATOR RPAA"/>
    <property type="match status" value="1"/>
</dbReference>
<accession>A0A401WAQ6</accession>
<keyword evidence="3" id="KW-0805">Transcription regulation</keyword>
<dbReference type="FunFam" id="3.40.50.2300:FF:000034">
    <property type="entry name" value="DNA-binding response OmpR family regulator"/>
    <property type="match status" value="1"/>
</dbReference>
<dbReference type="PANTHER" id="PTHR48111">
    <property type="entry name" value="REGULATOR OF RPOS"/>
    <property type="match status" value="1"/>
</dbReference>
<name>A0A401WAQ6_STREY</name>
<dbReference type="CDD" id="cd00383">
    <property type="entry name" value="trans_reg_C"/>
    <property type="match status" value="1"/>
</dbReference>
<dbReference type="EMBL" id="BHZD01000001">
    <property type="protein sequence ID" value="GCD46350.1"/>
    <property type="molecule type" value="Genomic_DNA"/>
</dbReference>
<organism evidence="10 11">
    <name type="scientific">Streptomyces paromomycinus</name>
    <name type="common">Streptomyces rimosus subsp. paromomycinus</name>
    <dbReference type="NCBI Taxonomy" id="92743"/>
    <lineage>
        <taxon>Bacteria</taxon>
        <taxon>Bacillati</taxon>
        <taxon>Actinomycetota</taxon>
        <taxon>Actinomycetes</taxon>
        <taxon>Kitasatosporales</taxon>
        <taxon>Streptomycetaceae</taxon>
        <taxon>Streptomyces</taxon>
    </lineage>
</organism>
<keyword evidence="1 6" id="KW-0597">Phosphoprotein</keyword>
<evidence type="ECO:0000256" key="4">
    <source>
        <dbReference type="ARBA" id="ARBA00023125"/>
    </source>
</evidence>
<dbReference type="CDD" id="cd17574">
    <property type="entry name" value="REC_OmpR"/>
    <property type="match status" value="1"/>
</dbReference>
<dbReference type="FunFam" id="1.10.10.10:FF:000018">
    <property type="entry name" value="DNA-binding response regulator ResD"/>
    <property type="match status" value="1"/>
</dbReference>
<dbReference type="SMART" id="SM00862">
    <property type="entry name" value="Trans_reg_C"/>
    <property type="match status" value="1"/>
</dbReference>
<dbReference type="SUPFAM" id="SSF52172">
    <property type="entry name" value="CheY-like"/>
    <property type="match status" value="1"/>
</dbReference>
<dbReference type="GO" id="GO:0005829">
    <property type="term" value="C:cytosol"/>
    <property type="evidence" value="ECO:0007669"/>
    <property type="project" value="TreeGrafter"/>
</dbReference>
<feature type="modified residue" description="4-aspartylphosphate" evidence="6">
    <location>
        <position position="52"/>
    </location>
</feature>
<dbReference type="InterPro" id="IPR036388">
    <property type="entry name" value="WH-like_DNA-bd_sf"/>
</dbReference>
<dbReference type="GO" id="GO:0006355">
    <property type="term" value="P:regulation of DNA-templated transcription"/>
    <property type="evidence" value="ECO:0007669"/>
    <property type="project" value="InterPro"/>
</dbReference>
<proteinExistence type="predicted"/>
<feature type="domain" description="OmpR/PhoB-type" evidence="9">
    <location>
        <begin position="142"/>
        <end position="241"/>
    </location>
</feature>
<comment type="caution">
    <text evidence="10">The sequence shown here is derived from an EMBL/GenBank/DDBJ whole genome shotgun (WGS) entry which is preliminary data.</text>
</comment>
<evidence type="ECO:0000256" key="3">
    <source>
        <dbReference type="ARBA" id="ARBA00023015"/>
    </source>
</evidence>
<dbReference type="PROSITE" id="PS51755">
    <property type="entry name" value="OMPR_PHOB"/>
    <property type="match status" value="1"/>
</dbReference>
<keyword evidence="11" id="KW-1185">Reference proteome</keyword>
<dbReference type="GO" id="GO:0032993">
    <property type="term" value="C:protein-DNA complex"/>
    <property type="evidence" value="ECO:0007669"/>
    <property type="project" value="TreeGrafter"/>
</dbReference>
<evidence type="ECO:0000313" key="10">
    <source>
        <dbReference type="EMBL" id="GCD46350.1"/>
    </source>
</evidence>
<dbReference type="Proteomes" id="UP000286746">
    <property type="component" value="Unassembled WGS sequence"/>
</dbReference>
<reference evidence="10 11" key="1">
    <citation type="submission" date="2018-11" db="EMBL/GenBank/DDBJ databases">
        <title>Whole genome sequence of Streptomyces paromomycinus NBRC 15454(T).</title>
        <authorList>
            <person name="Komaki H."/>
            <person name="Tamura T."/>
        </authorList>
    </citation>
    <scope>NUCLEOTIDE SEQUENCE [LARGE SCALE GENOMIC DNA]</scope>
    <source>
        <strain evidence="10 11">NBRC 15454</strain>
    </source>
</reference>
<dbReference type="GO" id="GO:0000976">
    <property type="term" value="F:transcription cis-regulatory region binding"/>
    <property type="evidence" value="ECO:0007669"/>
    <property type="project" value="TreeGrafter"/>
</dbReference>
<evidence type="ECO:0000256" key="5">
    <source>
        <dbReference type="ARBA" id="ARBA00023163"/>
    </source>
</evidence>
<dbReference type="RefSeq" id="WP_125056736.1">
    <property type="nucleotide sequence ID" value="NZ_BHZD01000001.1"/>
</dbReference>
<dbReference type="Pfam" id="PF00486">
    <property type="entry name" value="Trans_reg_C"/>
    <property type="match status" value="1"/>
</dbReference>
<dbReference type="GO" id="GO:0000156">
    <property type="term" value="F:phosphorelay response regulator activity"/>
    <property type="evidence" value="ECO:0007669"/>
    <property type="project" value="TreeGrafter"/>
</dbReference>
<dbReference type="SMART" id="SM00448">
    <property type="entry name" value="REC"/>
    <property type="match status" value="1"/>
</dbReference>
<dbReference type="Gene3D" id="6.10.250.690">
    <property type="match status" value="1"/>
</dbReference>
<evidence type="ECO:0000259" key="8">
    <source>
        <dbReference type="PROSITE" id="PS50110"/>
    </source>
</evidence>
<dbReference type="Gene3D" id="1.10.10.10">
    <property type="entry name" value="Winged helix-like DNA-binding domain superfamily/Winged helix DNA-binding domain"/>
    <property type="match status" value="1"/>
</dbReference>
<gene>
    <name evidence="10" type="ORF">GKJPGBOP_06099</name>
</gene>
<evidence type="ECO:0000313" key="11">
    <source>
        <dbReference type="Proteomes" id="UP000286746"/>
    </source>
</evidence>
<dbReference type="InterPro" id="IPR016032">
    <property type="entry name" value="Sig_transdc_resp-reg_C-effctor"/>
</dbReference>
<dbReference type="AlphaFoldDB" id="A0A401WAQ6"/>